<gene>
    <name evidence="1" type="ORF">UY3_09717</name>
</gene>
<reference evidence="2" key="1">
    <citation type="journal article" date="2013" name="Nat. Genet.">
        <title>The draft genomes of soft-shell turtle and green sea turtle yield insights into the development and evolution of the turtle-specific body plan.</title>
        <authorList>
            <person name="Wang Z."/>
            <person name="Pascual-Anaya J."/>
            <person name="Zadissa A."/>
            <person name="Li W."/>
            <person name="Niimura Y."/>
            <person name="Huang Z."/>
            <person name="Li C."/>
            <person name="White S."/>
            <person name="Xiong Z."/>
            <person name="Fang D."/>
            <person name="Wang B."/>
            <person name="Ming Y."/>
            <person name="Chen Y."/>
            <person name="Zheng Y."/>
            <person name="Kuraku S."/>
            <person name="Pignatelli M."/>
            <person name="Herrero J."/>
            <person name="Beal K."/>
            <person name="Nozawa M."/>
            <person name="Li Q."/>
            <person name="Wang J."/>
            <person name="Zhang H."/>
            <person name="Yu L."/>
            <person name="Shigenobu S."/>
            <person name="Wang J."/>
            <person name="Liu J."/>
            <person name="Flicek P."/>
            <person name="Searle S."/>
            <person name="Wang J."/>
            <person name="Kuratani S."/>
            <person name="Yin Y."/>
            <person name="Aken B."/>
            <person name="Zhang G."/>
            <person name="Irie N."/>
        </authorList>
    </citation>
    <scope>NUCLEOTIDE SEQUENCE [LARGE SCALE GENOMIC DNA]</scope>
</reference>
<name>M7BC52_CHEMY</name>
<protein>
    <submittedName>
        <fullName evidence="1">Uncharacterized protein</fullName>
    </submittedName>
</protein>
<evidence type="ECO:0000313" key="1">
    <source>
        <dbReference type="EMBL" id="EMP33155.1"/>
    </source>
</evidence>
<accession>M7BC52</accession>
<keyword evidence="2" id="KW-1185">Reference proteome</keyword>
<sequence length="145" mass="16471">MNSLVMDAVAQSTKQPQYRPTLEDKDLKRLDVFGHKVYTSSTLQFRIANYSALLSSYDFDNYNKLFEFASYIPEDRRADFKSILSEGQLISRTALQASLVMADTAVRTIATAVVMRRSSWLSASGIPKDLQTKVEDLPFDKDKLF</sequence>
<organism evidence="1 2">
    <name type="scientific">Chelonia mydas</name>
    <name type="common">Green sea-turtle</name>
    <name type="synonym">Chelonia agassizi</name>
    <dbReference type="NCBI Taxonomy" id="8469"/>
    <lineage>
        <taxon>Eukaryota</taxon>
        <taxon>Metazoa</taxon>
        <taxon>Chordata</taxon>
        <taxon>Craniata</taxon>
        <taxon>Vertebrata</taxon>
        <taxon>Euteleostomi</taxon>
        <taxon>Archelosauria</taxon>
        <taxon>Testudinata</taxon>
        <taxon>Testudines</taxon>
        <taxon>Cryptodira</taxon>
        <taxon>Durocryptodira</taxon>
        <taxon>Americhelydia</taxon>
        <taxon>Chelonioidea</taxon>
        <taxon>Cheloniidae</taxon>
        <taxon>Chelonia</taxon>
    </lineage>
</organism>
<dbReference type="AlphaFoldDB" id="M7BC52"/>
<dbReference type="STRING" id="8469.M7BC52"/>
<dbReference type="Proteomes" id="UP000031443">
    <property type="component" value="Unassembled WGS sequence"/>
</dbReference>
<proteinExistence type="predicted"/>
<dbReference type="EMBL" id="KB537019">
    <property type="protein sequence ID" value="EMP33155.1"/>
    <property type="molecule type" value="Genomic_DNA"/>
</dbReference>
<evidence type="ECO:0000313" key="2">
    <source>
        <dbReference type="Proteomes" id="UP000031443"/>
    </source>
</evidence>
<dbReference type="Gene3D" id="1.10.287.3160">
    <property type="match status" value="1"/>
</dbReference>